<keyword evidence="4 6" id="KW-1133">Transmembrane helix</keyword>
<comment type="caution">
    <text evidence="7">The sequence shown here is derived from an EMBL/GenBank/DDBJ whole genome shotgun (WGS) entry which is preliminary data.</text>
</comment>
<dbReference type="EMBL" id="VZDO01000003">
    <property type="protein sequence ID" value="KAB0681225.1"/>
    <property type="molecule type" value="Genomic_DNA"/>
</dbReference>
<feature type="transmembrane region" description="Helical" evidence="6">
    <location>
        <begin position="113"/>
        <end position="142"/>
    </location>
</feature>
<keyword evidence="8" id="KW-1185">Reference proteome</keyword>
<name>A0A7V7PRD3_9HYPH</name>
<dbReference type="Pfam" id="PF01810">
    <property type="entry name" value="LysE"/>
    <property type="match status" value="1"/>
</dbReference>
<organism evidence="7 8">
    <name type="scientific">Plantimonas leprariae</name>
    <dbReference type="NCBI Taxonomy" id="2615207"/>
    <lineage>
        <taxon>Bacteria</taxon>
        <taxon>Pseudomonadati</taxon>
        <taxon>Pseudomonadota</taxon>
        <taxon>Alphaproteobacteria</taxon>
        <taxon>Hyphomicrobiales</taxon>
        <taxon>Aurantimonadaceae</taxon>
        <taxon>Plantimonas</taxon>
    </lineage>
</organism>
<feature type="transmembrane region" description="Helical" evidence="6">
    <location>
        <begin position="191"/>
        <end position="209"/>
    </location>
</feature>
<protein>
    <submittedName>
        <fullName evidence="7">LysE family translocator</fullName>
    </submittedName>
</protein>
<evidence type="ECO:0000313" key="7">
    <source>
        <dbReference type="EMBL" id="KAB0681225.1"/>
    </source>
</evidence>
<keyword evidence="2" id="KW-1003">Cell membrane</keyword>
<dbReference type="RefSeq" id="WP_150968421.1">
    <property type="nucleotide sequence ID" value="NZ_VZDO01000003.1"/>
</dbReference>
<dbReference type="Proteomes" id="UP000432089">
    <property type="component" value="Unassembled WGS sequence"/>
</dbReference>
<evidence type="ECO:0000256" key="2">
    <source>
        <dbReference type="ARBA" id="ARBA00022475"/>
    </source>
</evidence>
<keyword evidence="3 6" id="KW-0812">Transmembrane</keyword>
<evidence type="ECO:0000313" key="8">
    <source>
        <dbReference type="Proteomes" id="UP000432089"/>
    </source>
</evidence>
<dbReference type="InterPro" id="IPR001123">
    <property type="entry name" value="LeuE-type"/>
</dbReference>
<sequence>MDFIPAAGPLAAFTLAAIVLAITPGPDMTLFVGRTLAQGKRAGVAAFAGACTGSMVHTTLAALGLSALLAASPTAFTVLKLAGALYLAWLAVQAIRHGSSFNLDAALDRDRSIGANVLTGIGINLLNPKIILFFVTFLPTFISASDPHAAGKLFFLGFYFILVSAPICIGIIFVASRVATTLKRQPRVMRTIDYVFASVFSGFAVSILLTPSR</sequence>
<feature type="transmembrane region" description="Helical" evidence="6">
    <location>
        <begin position="75"/>
        <end position="92"/>
    </location>
</feature>
<dbReference type="PANTHER" id="PTHR30086">
    <property type="entry name" value="ARGININE EXPORTER PROTEIN ARGO"/>
    <property type="match status" value="1"/>
</dbReference>
<dbReference type="PANTHER" id="PTHR30086:SF20">
    <property type="entry name" value="ARGININE EXPORTER PROTEIN ARGO-RELATED"/>
    <property type="match status" value="1"/>
</dbReference>
<comment type="subcellular location">
    <subcellularLocation>
        <location evidence="1">Cell membrane</location>
        <topology evidence="1">Multi-pass membrane protein</topology>
    </subcellularLocation>
</comment>
<evidence type="ECO:0000256" key="6">
    <source>
        <dbReference type="SAM" id="Phobius"/>
    </source>
</evidence>
<evidence type="ECO:0000256" key="4">
    <source>
        <dbReference type="ARBA" id="ARBA00022989"/>
    </source>
</evidence>
<reference evidence="7 8" key="1">
    <citation type="submission" date="2019-09" db="EMBL/GenBank/DDBJ databases">
        <title>YIM 132180 draft genome.</title>
        <authorList>
            <person name="Zhang K."/>
        </authorList>
    </citation>
    <scope>NUCLEOTIDE SEQUENCE [LARGE SCALE GENOMIC DNA]</scope>
    <source>
        <strain evidence="7 8">YIM 132180</strain>
    </source>
</reference>
<proteinExistence type="predicted"/>
<evidence type="ECO:0000256" key="5">
    <source>
        <dbReference type="ARBA" id="ARBA00023136"/>
    </source>
</evidence>
<feature type="transmembrane region" description="Helical" evidence="6">
    <location>
        <begin position="44"/>
        <end position="69"/>
    </location>
</feature>
<dbReference type="GO" id="GO:0005886">
    <property type="term" value="C:plasma membrane"/>
    <property type="evidence" value="ECO:0007669"/>
    <property type="project" value="UniProtKB-SubCell"/>
</dbReference>
<feature type="transmembrane region" description="Helical" evidence="6">
    <location>
        <begin position="6"/>
        <end position="23"/>
    </location>
</feature>
<evidence type="ECO:0000256" key="3">
    <source>
        <dbReference type="ARBA" id="ARBA00022692"/>
    </source>
</evidence>
<dbReference type="PIRSF" id="PIRSF006324">
    <property type="entry name" value="LeuE"/>
    <property type="match status" value="1"/>
</dbReference>
<keyword evidence="5 6" id="KW-0472">Membrane</keyword>
<evidence type="ECO:0000256" key="1">
    <source>
        <dbReference type="ARBA" id="ARBA00004651"/>
    </source>
</evidence>
<accession>A0A7V7PRD3</accession>
<feature type="transmembrane region" description="Helical" evidence="6">
    <location>
        <begin position="154"/>
        <end position="179"/>
    </location>
</feature>
<dbReference type="AlphaFoldDB" id="A0A7V7PRD3"/>
<dbReference type="GO" id="GO:0015171">
    <property type="term" value="F:amino acid transmembrane transporter activity"/>
    <property type="evidence" value="ECO:0007669"/>
    <property type="project" value="TreeGrafter"/>
</dbReference>
<gene>
    <name evidence="7" type="ORF">F6X38_04835</name>
</gene>